<dbReference type="AlphaFoldDB" id="A0A6J7M7H0"/>
<evidence type="ECO:0000313" key="5">
    <source>
        <dbReference type="EMBL" id="CAB4976716.1"/>
    </source>
</evidence>
<dbReference type="EMBL" id="CAFBMT010000006">
    <property type="protein sequence ID" value="CAB4928898.1"/>
    <property type="molecule type" value="Genomic_DNA"/>
</dbReference>
<sequence length="93" mass="9405">MVRRRIAVLFTIGLALTACGSSSSSKAPTRDELVKQIVESGGVSEEVAGCAADALFTSLSAGDLKLVMAGKEPSAGGKTAFTNAVLDCLTPTS</sequence>
<accession>A0A6J7M7H0</accession>
<proteinExistence type="predicted"/>
<protein>
    <submittedName>
        <fullName evidence="5">Unannotated protein</fullName>
    </submittedName>
</protein>
<dbReference type="EMBL" id="CAFBIY010000034">
    <property type="protein sequence ID" value="CAB4849153.1"/>
    <property type="molecule type" value="Genomic_DNA"/>
</dbReference>
<dbReference type="EMBL" id="CAEZYF010000006">
    <property type="protein sequence ID" value="CAB4720179.1"/>
    <property type="molecule type" value="Genomic_DNA"/>
</dbReference>
<evidence type="ECO:0000313" key="4">
    <source>
        <dbReference type="EMBL" id="CAB4928898.1"/>
    </source>
</evidence>
<gene>
    <name evidence="2" type="ORF">UFOPK2656_01272</name>
    <name evidence="3" type="ORF">UFOPK3267_00864</name>
    <name evidence="4" type="ORF">UFOPK3651_01343</name>
    <name evidence="5" type="ORF">UFOPK3931_00540</name>
    <name evidence="1" type="ORF">UFOPK4189_01346</name>
</gene>
<dbReference type="EMBL" id="CAFBOL010000008">
    <property type="protein sequence ID" value="CAB4976716.1"/>
    <property type="molecule type" value="Genomic_DNA"/>
</dbReference>
<organism evidence="5">
    <name type="scientific">freshwater metagenome</name>
    <dbReference type="NCBI Taxonomy" id="449393"/>
    <lineage>
        <taxon>unclassified sequences</taxon>
        <taxon>metagenomes</taxon>
        <taxon>ecological metagenomes</taxon>
    </lineage>
</organism>
<evidence type="ECO:0000313" key="2">
    <source>
        <dbReference type="EMBL" id="CAB4720179.1"/>
    </source>
</evidence>
<reference evidence="5" key="1">
    <citation type="submission" date="2020-05" db="EMBL/GenBank/DDBJ databases">
        <authorList>
            <person name="Chiriac C."/>
            <person name="Salcher M."/>
            <person name="Ghai R."/>
            <person name="Kavagutti S V."/>
        </authorList>
    </citation>
    <scope>NUCLEOTIDE SEQUENCE</scope>
</reference>
<dbReference type="EMBL" id="CAESGF010000006">
    <property type="protein sequence ID" value="CAB4363566.1"/>
    <property type="molecule type" value="Genomic_DNA"/>
</dbReference>
<dbReference type="PROSITE" id="PS51257">
    <property type="entry name" value="PROKAR_LIPOPROTEIN"/>
    <property type="match status" value="1"/>
</dbReference>
<evidence type="ECO:0000313" key="3">
    <source>
        <dbReference type="EMBL" id="CAB4849153.1"/>
    </source>
</evidence>
<evidence type="ECO:0000313" key="1">
    <source>
        <dbReference type="EMBL" id="CAB4363566.1"/>
    </source>
</evidence>
<name>A0A6J7M7H0_9ZZZZ</name>